<dbReference type="Proteomes" id="UP000026915">
    <property type="component" value="Chromosome 1"/>
</dbReference>
<dbReference type="AlphaFoldDB" id="A0A061DW42"/>
<dbReference type="PANTHER" id="PTHR31286">
    <property type="entry name" value="GLYCINE-RICH CELL WALL STRUCTURAL PROTEIN 1.8-LIKE"/>
    <property type="match status" value="1"/>
</dbReference>
<evidence type="ECO:0008006" key="4">
    <source>
        <dbReference type="Google" id="ProtNLM"/>
    </source>
</evidence>
<protein>
    <recommendedName>
        <fullName evidence="4">DUF4283 domain-containing protein</fullName>
    </recommendedName>
</protein>
<evidence type="ECO:0000313" key="2">
    <source>
        <dbReference type="EMBL" id="EOX94193.1"/>
    </source>
</evidence>
<dbReference type="InParanoid" id="A0A061DW42"/>
<dbReference type="InterPro" id="IPR040256">
    <property type="entry name" value="At4g02000-like"/>
</dbReference>
<dbReference type="Gramene" id="EOX94193">
    <property type="protein sequence ID" value="EOX94193"/>
    <property type="gene ID" value="TCM_003642"/>
</dbReference>
<sequence length="185" mass="20450">MDEAIANGSGPSVARVCVEYDCRKPPVDQVWIVVQNRETGAVTNGYSQRVEFAQMPAYCDHCCHVSHKEIDCIVLGNKAKPPGSRKSRPLQMVIVERTAGHGIGIWKNMEKIKNLEKEKMACLEELAIQHLRGQPVDKGGISGVKDQQGKEIGSKDDPKNAGILVSNRFHEISEKDDGTQIRTET</sequence>
<dbReference type="HOGENOM" id="CLU_105230_0_0_1"/>
<feature type="region of interest" description="Disordered" evidence="1">
    <location>
        <begin position="138"/>
        <end position="161"/>
    </location>
</feature>
<keyword evidence="3" id="KW-1185">Reference proteome</keyword>
<organism evidence="2 3">
    <name type="scientific">Theobroma cacao</name>
    <name type="common">Cacao</name>
    <name type="synonym">Cocoa</name>
    <dbReference type="NCBI Taxonomy" id="3641"/>
    <lineage>
        <taxon>Eukaryota</taxon>
        <taxon>Viridiplantae</taxon>
        <taxon>Streptophyta</taxon>
        <taxon>Embryophyta</taxon>
        <taxon>Tracheophyta</taxon>
        <taxon>Spermatophyta</taxon>
        <taxon>Magnoliopsida</taxon>
        <taxon>eudicotyledons</taxon>
        <taxon>Gunneridae</taxon>
        <taxon>Pentapetalae</taxon>
        <taxon>rosids</taxon>
        <taxon>malvids</taxon>
        <taxon>Malvales</taxon>
        <taxon>Malvaceae</taxon>
        <taxon>Byttnerioideae</taxon>
        <taxon>Theobroma</taxon>
    </lineage>
</organism>
<gene>
    <name evidence="2" type="ORF">TCM_003642</name>
</gene>
<dbReference type="EMBL" id="CM001879">
    <property type="protein sequence ID" value="EOX94193.1"/>
    <property type="molecule type" value="Genomic_DNA"/>
</dbReference>
<name>A0A061DW42_THECC</name>
<evidence type="ECO:0000256" key="1">
    <source>
        <dbReference type="SAM" id="MobiDB-lite"/>
    </source>
</evidence>
<feature type="compositionally biased region" description="Basic and acidic residues" evidence="1">
    <location>
        <begin position="147"/>
        <end position="159"/>
    </location>
</feature>
<proteinExistence type="predicted"/>
<reference evidence="2 3" key="1">
    <citation type="journal article" date="2013" name="Genome Biol.">
        <title>The genome sequence of the most widely cultivated cacao type and its use to identify candidate genes regulating pod color.</title>
        <authorList>
            <person name="Motamayor J.C."/>
            <person name="Mockaitis K."/>
            <person name="Schmutz J."/>
            <person name="Haiminen N."/>
            <person name="Iii D.L."/>
            <person name="Cornejo O."/>
            <person name="Findley S.D."/>
            <person name="Zheng P."/>
            <person name="Utro F."/>
            <person name="Royaert S."/>
            <person name="Saski C."/>
            <person name="Jenkins J."/>
            <person name="Podicheti R."/>
            <person name="Zhao M."/>
            <person name="Scheffler B.E."/>
            <person name="Stack J.C."/>
            <person name="Feltus F.A."/>
            <person name="Mustiga G.M."/>
            <person name="Amores F."/>
            <person name="Phillips W."/>
            <person name="Marelli J.P."/>
            <person name="May G.D."/>
            <person name="Shapiro H."/>
            <person name="Ma J."/>
            <person name="Bustamante C.D."/>
            <person name="Schnell R.J."/>
            <person name="Main D."/>
            <person name="Gilbert D."/>
            <person name="Parida L."/>
            <person name="Kuhn D.N."/>
        </authorList>
    </citation>
    <scope>NUCLEOTIDE SEQUENCE [LARGE SCALE GENOMIC DNA]</scope>
    <source>
        <strain evidence="3">cv. Matina 1-6</strain>
    </source>
</reference>
<evidence type="ECO:0000313" key="3">
    <source>
        <dbReference type="Proteomes" id="UP000026915"/>
    </source>
</evidence>
<dbReference type="PANTHER" id="PTHR31286:SF179">
    <property type="entry name" value="RNASE H TYPE-1 DOMAIN-CONTAINING PROTEIN"/>
    <property type="match status" value="1"/>
</dbReference>
<accession>A0A061DW42</accession>